<sequence>MEEYGIMLGTIYLSINQSAHWIYVLRKMSKFAFKINIQ</sequence>
<dbReference type="EMBL" id="JNHI01000019">
    <property type="protein sequence ID" value="KDS29752.1"/>
    <property type="molecule type" value="Genomic_DNA"/>
</dbReference>
<evidence type="ECO:0000313" key="3">
    <source>
        <dbReference type="Proteomes" id="UP000028134"/>
    </source>
</evidence>
<dbReference type="AlphaFoldDB" id="A0A078R726"/>
<protein>
    <submittedName>
        <fullName evidence="2">Uncharacterized protein</fullName>
    </submittedName>
</protein>
<proteinExistence type="predicted"/>
<feature type="transmembrane region" description="Helical" evidence="1">
    <location>
        <begin position="6"/>
        <end position="25"/>
    </location>
</feature>
<comment type="caution">
    <text evidence="2">The sequence shown here is derived from an EMBL/GenBank/DDBJ whole genome shotgun (WGS) entry which is preliminary data.</text>
</comment>
<name>A0A078R726_PHOVU</name>
<evidence type="ECO:0000256" key="1">
    <source>
        <dbReference type="SAM" id="Phobius"/>
    </source>
</evidence>
<evidence type="ECO:0000313" key="2">
    <source>
        <dbReference type="EMBL" id="KDS29752.1"/>
    </source>
</evidence>
<keyword evidence="1" id="KW-0812">Transmembrane</keyword>
<reference evidence="2 3" key="1">
    <citation type="submission" date="2014-04" db="EMBL/GenBank/DDBJ databases">
        <authorList>
            <person name="Sears C."/>
            <person name="Carroll K."/>
            <person name="Sack B.R."/>
            <person name="Qadri F."/>
            <person name="Myers L.L."/>
            <person name="Chung G.-T."/>
            <person name="Escheverria P."/>
            <person name="Fraser C.M."/>
            <person name="Sadzewicz L."/>
            <person name="Shefchek K.A."/>
            <person name="Tallon L."/>
            <person name="Das S.P."/>
            <person name="Daugherty S."/>
            <person name="Mongodin E.F."/>
        </authorList>
    </citation>
    <scope>NUCLEOTIDE SEQUENCE [LARGE SCALE GENOMIC DNA]</scope>
    <source>
        <strain evidence="3">3775 SL(B) 10 (iv)</strain>
    </source>
</reference>
<dbReference type="Proteomes" id="UP000028134">
    <property type="component" value="Unassembled WGS sequence"/>
</dbReference>
<keyword evidence="1" id="KW-0472">Membrane</keyword>
<accession>A0A078R726</accession>
<keyword evidence="1" id="KW-1133">Transmembrane helix</keyword>
<organism evidence="2 3">
    <name type="scientific">Phocaeicola vulgatus str. 3775 SL</name>
    <name type="common">B</name>
    <name type="synonym">iv</name>
    <dbReference type="NCBI Taxonomy" id="1339350"/>
    <lineage>
        <taxon>Bacteria</taxon>
        <taxon>Pseudomonadati</taxon>
        <taxon>Bacteroidota</taxon>
        <taxon>Bacteroidia</taxon>
        <taxon>Bacteroidales</taxon>
        <taxon>Bacteroidaceae</taxon>
        <taxon>Phocaeicola</taxon>
    </lineage>
</organism>
<gene>
    <name evidence="2" type="ORF">M097_2897</name>
</gene>